<dbReference type="PANTHER" id="PTHR10658">
    <property type="entry name" value="PHOSPHATIDYLINOSITOL TRANSFER PROTEIN"/>
    <property type="match status" value="1"/>
</dbReference>
<protein>
    <submittedName>
        <fullName evidence="2">Phosphatidylinositol transfer protein alpha isoform-like 4</fullName>
    </submittedName>
</protein>
<feature type="non-terminal residue" evidence="2">
    <location>
        <position position="1"/>
    </location>
</feature>
<feature type="domain" description="Phosphatidylinositol transfer protein N-terminal" evidence="1">
    <location>
        <begin position="2"/>
        <end position="121"/>
    </location>
</feature>
<accession>A0A8J5TLE6</accession>
<name>A0A8J5TLE6_HOMAM</name>
<dbReference type="InterPro" id="IPR023393">
    <property type="entry name" value="START-like_dom_sf"/>
</dbReference>
<dbReference type="GO" id="GO:0008526">
    <property type="term" value="F:phosphatidylinositol transfer activity"/>
    <property type="evidence" value="ECO:0007669"/>
    <property type="project" value="TreeGrafter"/>
</dbReference>
<dbReference type="InterPro" id="IPR055261">
    <property type="entry name" value="PI_transfer_N"/>
</dbReference>
<dbReference type="AlphaFoldDB" id="A0A8J5TLE6"/>
<sequence>QIHNLPRDKWRSVEVVMVDIVNDPVYSGDYHPDEDPSKFVSKKTGRGPLKGSQWWLKSEPVMTCYKLVSCEVRWFGLQTRLERYIQDFERRIITNFHRQVFCWLDEWYGLTMGDIRHLEDYSKIELDQQRSAGKVCGTLG</sequence>
<evidence type="ECO:0000259" key="1">
    <source>
        <dbReference type="Pfam" id="PF02121"/>
    </source>
</evidence>
<dbReference type="GO" id="GO:0005737">
    <property type="term" value="C:cytoplasm"/>
    <property type="evidence" value="ECO:0007669"/>
    <property type="project" value="TreeGrafter"/>
</dbReference>
<dbReference type="GO" id="GO:0031210">
    <property type="term" value="F:phosphatidylcholine binding"/>
    <property type="evidence" value="ECO:0007669"/>
    <property type="project" value="TreeGrafter"/>
</dbReference>
<dbReference type="InterPro" id="IPR001666">
    <property type="entry name" value="PI_transfer"/>
</dbReference>
<evidence type="ECO:0000313" key="2">
    <source>
        <dbReference type="EMBL" id="KAG7174738.1"/>
    </source>
</evidence>
<reference evidence="2" key="1">
    <citation type="journal article" date="2021" name="Sci. Adv.">
        <title>The American lobster genome reveals insights on longevity, neural, and immune adaptations.</title>
        <authorList>
            <person name="Polinski J.M."/>
            <person name="Zimin A.V."/>
            <person name="Clark K.F."/>
            <person name="Kohn A.B."/>
            <person name="Sadowski N."/>
            <person name="Timp W."/>
            <person name="Ptitsyn A."/>
            <person name="Khanna P."/>
            <person name="Romanova D.Y."/>
            <person name="Williams P."/>
            <person name="Greenwood S.J."/>
            <person name="Moroz L.L."/>
            <person name="Walt D.R."/>
            <person name="Bodnar A.G."/>
        </authorList>
    </citation>
    <scope>NUCLEOTIDE SEQUENCE</scope>
    <source>
        <strain evidence="2">GMGI-L3</strain>
    </source>
</reference>
<dbReference type="Gene3D" id="3.30.530.20">
    <property type="match status" value="1"/>
</dbReference>
<dbReference type="GO" id="GO:0035091">
    <property type="term" value="F:phosphatidylinositol binding"/>
    <property type="evidence" value="ECO:0007669"/>
    <property type="project" value="TreeGrafter"/>
</dbReference>
<dbReference type="PRINTS" id="PR00391">
    <property type="entry name" value="PITRANSFER"/>
</dbReference>
<dbReference type="Proteomes" id="UP000747542">
    <property type="component" value="Unassembled WGS sequence"/>
</dbReference>
<dbReference type="Pfam" id="PF02121">
    <property type="entry name" value="IP_trans"/>
    <property type="match status" value="1"/>
</dbReference>
<comment type="caution">
    <text evidence="2">The sequence shown here is derived from an EMBL/GenBank/DDBJ whole genome shotgun (WGS) entry which is preliminary data.</text>
</comment>
<organism evidence="2 3">
    <name type="scientific">Homarus americanus</name>
    <name type="common">American lobster</name>
    <dbReference type="NCBI Taxonomy" id="6706"/>
    <lineage>
        <taxon>Eukaryota</taxon>
        <taxon>Metazoa</taxon>
        <taxon>Ecdysozoa</taxon>
        <taxon>Arthropoda</taxon>
        <taxon>Crustacea</taxon>
        <taxon>Multicrustacea</taxon>
        <taxon>Malacostraca</taxon>
        <taxon>Eumalacostraca</taxon>
        <taxon>Eucarida</taxon>
        <taxon>Decapoda</taxon>
        <taxon>Pleocyemata</taxon>
        <taxon>Astacidea</taxon>
        <taxon>Nephropoidea</taxon>
        <taxon>Nephropidae</taxon>
        <taxon>Homarus</taxon>
    </lineage>
</organism>
<dbReference type="EMBL" id="JAHLQT010007106">
    <property type="protein sequence ID" value="KAG7174738.1"/>
    <property type="molecule type" value="Genomic_DNA"/>
</dbReference>
<dbReference type="GO" id="GO:0008525">
    <property type="term" value="F:phosphatidylcholine transporter activity"/>
    <property type="evidence" value="ECO:0007669"/>
    <property type="project" value="TreeGrafter"/>
</dbReference>
<proteinExistence type="predicted"/>
<dbReference type="PANTHER" id="PTHR10658:SF11">
    <property type="entry name" value="VIBRATOR, ISOFORM B"/>
    <property type="match status" value="1"/>
</dbReference>
<gene>
    <name evidence="2" type="primary">PITPNA-L4</name>
    <name evidence="2" type="ORF">Hamer_G027932</name>
</gene>
<dbReference type="SUPFAM" id="SSF55961">
    <property type="entry name" value="Bet v1-like"/>
    <property type="match status" value="1"/>
</dbReference>
<evidence type="ECO:0000313" key="3">
    <source>
        <dbReference type="Proteomes" id="UP000747542"/>
    </source>
</evidence>
<keyword evidence="3" id="KW-1185">Reference proteome</keyword>